<evidence type="ECO:0000256" key="1">
    <source>
        <dbReference type="SAM" id="Phobius"/>
    </source>
</evidence>
<feature type="transmembrane region" description="Helical" evidence="1">
    <location>
        <begin position="35"/>
        <end position="56"/>
    </location>
</feature>
<keyword evidence="1" id="KW-0472">Membrane</keyword>
<name>A0A835V997_VANPL</name>
<sequence>MDKGLQIIIAKERSESGNMDKGNRQLERLLDASQVFVVSFVLNIGFIVQLLLYHLVVPVNAGHTLVHVTKYRYCCPLSRPNLLVLVSHLSGAVRRSSLASIPSHKIALGYLCCTSCRSFSNLEASPTNTNTSTTPVLGRDSKLLRISSGPTITSFTALATNPRTPGPCFLLAFVFPILEIYGLGMRLVGFDHKGLPVQADGHHAHVEEATSVGDDDDPLGGSAVDRLGVSLGHRDVVVDDTHDLKPGSPRDA</sequence>
<dbReference type="AlphaFoldDB" id="A0A835V997"/>
<gene>
    <name evidence="2" type="ORF">HPP92_006607</name>
</gene>
<reference evidence="2 3" key="1">
    <citation type="journal article" date="2020" name="Nat. Food">
        <title>A phased Vanilla planifolia genome enables genetic improvement of flavour and production.</title>
        <authorList>
            <person name="Hasing T."/>
            <person name="Tang H."/>
            <person name="Brym M."/>
            <person name="Khazi F."/>
            <person name="Huang T."/>
            <person name="Chambers A.H."/>
        </authorList>
    </citation>
    <scope>NUCLEOTIDE SEQUENCE [LARGE SCALE GENOMIC DNA]</scope>
    <source>
        <tissue evidence="2">Leaf</tissue>
    </source>
</reference>
<keyword evidence="1" id="KW-1133">Transmembrane helix</keyword>
<dbReference type="Proteomes" id="UP000636800">
    <property type="component" value="Chromosome 3"/>
</dbReference>
<proteinExistence type="predicted"/>
<organism evidence="2 3">
    <name type="scientific">Vanilla planifolia</name>
    <name type="common">Vanilla</name>
    <dbReference type="NCBI Taxonomy" id="51239"/>
    <lineage>
        <taxon>Eukaryota</taxon>
        <taxon>Viridiplantae</taxon>
        <taxon>Streptophyta</taxon>
        <taxon>Embryophyta</taxon>
        <taxon>Tracheophyta</taxon>
        <taxon>Spermatophyta</taxon>
        <taxon>Magnoliopsida</taxon>
        <taxon>Liliopsida</taxon>
        <taxon>Asparagales</taxon>
        <taxon>Orchidaceae</taxon>
        <taxon>Vanilloideae</taxon>
        <taxon>Vanilleae</taxon>
        <taxon>Vanilla</taxon>
    </lineage>
</organism>
<dbReference type="EMBL" id="JADCNL010000003">
    <property type="protein sequence ID" value="KAG0487796.1"/>
    <property type="molecule type" value="Genomic_DNA"/>
</dbReference>
<accession>A0A835V997</accession>
<dbReference type="OrthoDB" id="1189310at2759"/>
<protein>
    <submittedName>
        <fullName evidence="2">Uncharacterized protein</fullName>
    </submittedName>
</protein>
<keyword evidence="1" id="KW-0812">Transmembrane</keyword>
<comment type="caution">
    <text evidence="2">The sequence shown here is derived from an EMBL/GenBank/DDBJ whole genome shotgun (WGS) entry which is preliminary data.</text>
</comment>
<keyword evidence="3" id="KW-1185">Reference proteome</keyword>
<evidence type="ECO:0000313" key="2">
    <source>
        <dbReference type="EMBL" id="KAG0487796.1"/>
    </source>
</evidence>
<evidence type="ECO:0000313" key="3">
    <source>
        <dbReference type="Proteomes" id="UP000636800"/>
    </source>
</evidence>